<evidence type="ECO:0000313" key="2">
    <source>
        <dbReference type="EMBL" id="PKR59830.1"/>
    </source>
</evidence>
<evidence type="ECO:0000256" key="1">
    <source>
        <dbReference type="SAM" id="Phobius"/>
    </source>
</evidence>
<keyword evidence="1" id="KW-0472">Membrane</keyword>
<dbReference type="RefSeq" id="WP_022730906.1">
    <property type="nucleotide sequence ID" value="NZ_NXGX01000001.1"/>
</dbReference>
<dbReference type="Proteomes" id="UP000233332">
    <property type="component" value="Unassembled WGS sequence"/>
</dbReference>
<evidence type="ECO:0000313" key="3">
    <source>
        <dbReference type="Proteomes" id="UP000233332"/>
    </source>
</evidence>
<sequence>MSADKGQPQNPEQPEKKTLSNAIYFKIMGYLLTAGWVGFILAITGGDTTHPMFDYIFVVPLAGWIIGMIVARVIRSKTGADRP</sequence>
<dbReference type="EMBL" id="NXGX01000001">
    <property type="protein sequence ID" value="PKR59830.1"/>
    <property type="molecule type" value="Genomic_DNA"/>
</dbReference>
<keyword evidence="1" id="KW-1133">Transmembrane helix</keyword>
<accession>A0A2N3LAT6</accession>
<reference evidence="2 3" key="1">
    <citation type="submission" date="2017-09" db="EMBL/GenBank/DDBJ databases">
        <title>Biodiversity and function of Thalassospira species in the particle-attached aromatic-hydrocarbon-degrading consortia from the surface seawater of the China South Sea.</title>
        <authorList>
            <person name="Dong C."/>
            <person name="Lai Q."/>
            <person name="Shao Z."/>
        </authorList>
    </citation>
    <scope>NUCLEOTIDE SEQUENCE [LARGE SCALE GENOMIC DNA]</scope>
    <source>
        <strain evidence="2 3">139Z-12</strain>
    </source>
</reference>
<proteinExistence type="predicted"/>
<protein>
    <submittedName>
        <fullName evidence="2">Uncharacterized protein</fullName>
    </submittedName>
</protein>
<keyword evidence="1" id="KW-0812">Transmembrane</keyword>
<organism evidence="2 3">
    <name type="scientific">Thalassospira lohafexi</name>
    <dbReference type="NCBI Taxonomy" id="744227"/>
    <lineage>
        <taxon>Bacteria</taxon>
        <taxon>Pseudomonadati</taxon>
        <taxon>Pseudomonadota</taxon>
        <taxon>Alphaproteobacteria</taxon>
        <taxon>Rhodospirillales</taxon>
        <taxon>Thalassospiraceae</taxon>
        <taxon>Thalassospira</taxon>
    </lineage>
</organism>
<gene>
    <name evidence="2" type="ORF">COO92_00155</name>
</gene>
<keyword evidence="3" id="KW-1185">Reference proteome</keyword>
<dbReference type="GeneID" id="98668004"/>
<feature type="transmembrane region" description="Helical" evidence="1">
    <location>
        <begin position="23"/>
        <end position="43"/>
    </location>
</feature>
<dbReference type="AlphaFoldDB" id="A0A2N3LAT6"/>
<name>A0A2N3LAT6_9PROT</name>
<comment type="caution">
    <text evidence="2">The sequence shown here is derived from an EMBL/GenBank/DDBJ whole genome shotgun (WGS) entry which is preliminary data.</text>
</comment>
<feature type="transmembrane region" description="Helical" evidence="1">
    <location>
        <begin position="55"/>
        <end position="74"/>
    </location>
</feature>